<feature type="domain" description="Phosphatidic acid phosphatase type 2/haloperoxidase" evidence="2">
    <location>
        <begin position="108"/>
        <end position="221"/>
    </location>
</feature>
<evidence type="ECO:0000313" key="3">
    <source>
        <dbReference type="EMBL" id="MBB4613644.1"/>
    </source>
</evidence>
<keyword evidence="1" id="KW-1133">Transmembrane helix</keyword>
<dbReference type="EMBL" id="JACHOA010000003">
    <property type="protein sequence ID" value="MBB4613644.1"/>
    <property type="molecule type" value="Genomic_DNA"/>
</dbReference>
<dbReference type="OrthoDB" id="9801622at2"/>
<dbReference type="EC" id="3.6.1.27" evidence="3"/>
<gene>
    <name evidence="3" type="ORF">GGR37_001919</name>
</gene>
<feature type="transmembrane region" description="Helical" evidence="1">
    <location>
        <begin position="79"/>
        <end position="102"/>
    </location>
</feature>
<name>A0A7W7AAX6_9SPHN</name>
<protein>
    <submittedName>
        <fullName evidence="3">Undecaprenyl-diphosphatase</fullName>
        <ecNumber evidence="3">3.6.1.27</ecNumber>
    </submittedName>
</protein>
<organism evidence="3 4">
    <name type="scientific">Novosphingobium taihuense</name>
    <dbReference type="NCBI Taxonomy" id="260085"/>
    <lineage>
        <taxon>Bacteria</taxon>
        <taxon>Pseudomonadati</taxon>
        <taxon>Pseudomonadota</taxon>
        <taxon>Alphaproteobacteria</taxon>
        <taxon>Sphingomonadales</taxon>
        <taxon>Sphingomonadaceae</taxon>
        <taxon>Novosphingobium</taxon>
    </lineage>
</organism>
<dbReference type="Gene3D" id="1.20.144.10">
    <property type="entry name" value="Phosphatidic acid phosphatase type 2/haloperoxidase"/>
    <property type="match status" value="2"/>
</dbReference>
<evidence type="ECO:0000313" key="4">
    <source>
        <dbReference type="Proteomes" id="UP000538566"/>
    </source>
</evidence>
<evidence type="ECO:0000259" key="2">
    <source>
        <dbReference type="SMART" id="SM00014"/>
    </source>
</evidence>
<feature type="transmembrane region" description="Helical" evidence="1">
    <location>
        <begin position="206"/>
        <end position="224"/>
    </location>
</feature>
<dbReference type="PANTHER" id="PTHR14969:SF13">
    <property type="entry name" value="AT30094P"/>
    <property type="match status" value="1"/>
</dbReference>
<reference evidence="3 4" key="1">
    <citation type="submission" date="2020-08" db="EMBL/GenBank/DDBJ databases">
        <title>Genomic Encyclopedia of Type Strains, Phase IV (KMG-IV): sequencing the most valuable type-strain genomes for metagenomic binning, comparative biology and taxonomic classification.</title>
        <authorList>
            <person name="Goeker M."/>
        </authorList>
    </citation>
    <scope>NUCLEOTIDE SEQUENCE [LARGE SCALE GENOMIC DNA]</scope>
    <source>
        <strain evidence="3 4">DSM 17507</strain>
    </source>
</reference>
<keyword evidence="1" id="KW-0472">Membrane</keyword>
<keyword evidence="1" id="KW-0812">Transmembrane</keyword>
<dbReference type="AlphaFoldDB" id="A0A7W7AAX6"/>
<dbReference type="InterPro" id="IPR036938">
    <property type="entry name" value="PAP2/HPO_sf"/>
</dbReference>
<evidence type="ECO:0000256" key="1">
    <source>
        <dbReference type="SAM" id="Phobius"/>
    </source>
</evidence>
<dbReference type="SMART" id="SM00014">
    <property type="entry name" value="acidPPc"/>
    <property type="match status" value="1"/>
</dbReference>
<accession>A0A7W7AAX6</accession>
<keyword evidence="3" id="KW-0378">Hydrolase</keyword>
<dbReference type="PANTHER" id="PTHR14969">
    <property type="entry name" value="SPHINGOSINE-1-PHOSPHATE PHOSPHOHYDROLASE"/>
    <property type="match status" value="1"/>
</dbReference>
<feature type="transmembrane region" description="Helical" evidence="1">
    <location>
        <begin position="109"/>
        <end position="129"/>
    </location>
</feature>
<dbReference type="CDD" id="cd03392">
    <property type="entry name" value="PAP2_like_2"/>
    <property type="match status" value="1"/>
</dbReference>
<dbReference type="RefSeq" id="WP_144907542.1">
    <property type="nucleotide sequence ID" value="NZ_JACHOA010000003.1"/>
</dbReference>
<dbReference type="Proteomes" id="UP000538566">
    <property type="component" value="Unassembled WGS sequence"/>
</dbReference>
<dbReference type="Pfam" id="PF01569">
    <property type="entry name" value="PAP2"/>
    <property type="match status" value="1"/>
</dbReference>
<proteinExistence type="predicted"/>
<dbReference type="GO" id="GO:0050380">
    <property type="term" value="F:undecaprenyl-diphosphatase activity"/>
    <property type="evidence" value="ECO:0007669"/>
    <property type="project" value="UniProtKB-EC"/>
</dbReference>
<dbReference type="InterPro" id="IPR000326">
    <property type="entry name" value="PAP2/HPO"/>
</dbReference>
<sequence length="246" mass="26197">MIEAAPERHLPQRARSWRISPRHALIAAAICWTGFVVVTVLVLGGRSSGIDNAGLMFWRRGAELAPAGPQWLLEAVRDLTSLGGVLLRNLIMAGVLAALLFLRLRREAVLLAATAMGGWVVNSLVKLAVGRPRPLIVPHLTEAGGQSFPSGHSFNSAVVYIAIALAFAAMSPRRDVRWTLVATAIVLSIAIAISRVWLGVHFPTDVAAGWLGGAGWAFLASALLHRPAKAMAEQAGDMLDTLTPRG</sequence>
<comment type="caution">
    <text evidence="3">The sequence shown here is derived from an EMBL/GenBank/DDBJ whole genome shotgun (WGS) entry which is preliminary data.</text>
</comment>
<keyword evidence="4" id="KW-1185">Reference proteome</keyword>
<feature type="transmembrane region" description="Helical" evidence="1">
    <location>
        <begin position="149"/>
        <end position="168"/>
    </location>
</feature>
<feature type="transmembrane region" description="Helical" evidence="1">
    <location>
        <begin position="180"/>
        <end position="200"/>
    </location>
</feature>
<feature type="transmembrane region" description="Helical" evidence="1">
    <location>
        <begin position="23"/>
        <end position="43"/>
    </location>
</feature>
<dbReference type="SUPFAM" id="SSF48317">
    <property type="entry name" value="Acid phosphatase/Vanadium-dependent haloperoxidase"/>
    <property type="match status" value="1"/>
</dbReference>